<comment type="caution">
    <text evidence="4">The sequence shown here is derived from an EMBL/GenBank/DDBJ whole genome shotgun (WGS) entry which is preliminary data.</text>
</comment>
<evidence type="ECO:0000313" key="4">
    <source>
        <dbReference type="EMBL" id="HDS10530.1"/>
    </source>
</evidence>
<keyword evidence="4" id="KW-0032">Aminotransferase</keyword>
<dbReference type="GO" id="GO:0030170">
    <property type="term" value="F:pyridoxal phosphate binding"/>
    <property type="evidence" value="ECO:0007669"/>
    <property type="project" value="InterPro"/>
</dbReference>
<feature type="domain" description="Aminotransferase class I/classII large" evidence="3">
    <location>
        <begin position="13"/>
        <end position="349"/>
    </location>
</feature>
<keyword evidence="2" id="KW-0663">Pyridoxal phosphate</keyword>
<dbReference type="AlphaFoldDB" id="A0A7C1ID66"/>
<dbReference type="GO" id="GO:0008483">
    <property type="term" value="F:transaminase activity"/>
    <property type="evidence" value="ECO:0007669"/>
    <property type="project" value="UniProtKB-KW"/>
</dbReference>
<dbReference type="InterPro" id="IPR004839">
    <property type="entry name" value="Aminotransferase_I/II_large"/>
</dbReference>
<dbReference type="Gene3D" id="3.40.640.10">
    <property type="entry name" value="Type I PLP-dependent aspartate aminotransferase-like (Major domain)"/>
    <property type="match status" value="1"/>
</dbReference>
<proteinExistence type="predicted"/>
<keyword evidence="4" id="KW-0808">Transferase</keyword>
<evidence type="ECO:0000256" key="2">
    <source>
        <dbReference type="ARBA" id="ARBA00022898"/>
    </source>
</evidence>
<evidence type="ECO:0000259" key="3">
    <source>
        <dbReference type="Pfam" id="PF00155"/>
    </source>
</evidence>
<dbReference type="EMBL" id="DSDY01000092">
    <property type="protein sequence ID" value="HDS10530.1"/>
    <property type="molecule type" value="Genomic_DNA"/>
</dbReference>
<dbReference type="Pfam" id="PF00155">
    <property type="entry name" value="Aminotran_1_2"/>
    <property type="match status" value="1"/>
</dbReference>
<accession>A0A7C1ID66</accession>
<organism evidence="4">
    <name type="scientific">Fervidicoccus fontis</name>
    <dbReference type="NCBI Taxonomy" id="683846"/>
    <lineage>
        <taxon>Archaea</taxon>
        <taxon>Thermoproteota</taxon>
        <taxon>Thermoprotei</taxon>
        <taxon>Fervidicoccales</taxon>
        <taxon>Fervidicoccaceae</taxon>
        <taxon>Fervidicoccus</taxon>
    </lineage>
</organism>
<comment type="cofactor">
    <cofactor evidence="1">
        <name>pyridoxal 5'-phosphate</name>
        <dbReference type="ChEBI" id="CHEBI:597326"/>
    </cofactor>
</comment>
<dbReference type="InterPro" id="IPR015422">
    <property type="entry name" value="PyrdxlP-dep_Trfase_small"/>
</dbReference>
<dbReference type="InterPro" id="IPR015421">
    <property type="entry name" value="PyrdxlP-dep_Trfase_major"/>
</dbReference>
<dbReference type="PANTHER" id="PTHR42885">
    <property type="entry name" value="HISTIDINOL-PHOSPHATE AMINOTRANSFERASE-RELATED"/>
    <property type="match status" value="1"/>
</dbReference>
<sequence>MTRFHGGGNEWLDYYDFSGTGNSLPPPRIIDKLLYEMIRRRWHTIRPEHSYTFYREKISELLAPFSVEPNEIVPVSGVSDALRLSFLIFKPKVVVVLEPCSGEHRELSRLFGTKYAPVTFNFEESICNMDLSKIESLSISYGDKKGLIVVSNPSNPAGCMYENRFFELLLDATPRNWLVFVNEAFGDYLDYSHSALSLHSERVVVARSFNKTLGLQGLRAGYIVAREKELVTKYDAVRDPWPISTLAAKLIEMLIEEEGLSGYRSFIERSKRSLETEKKYIYKMLTRASYRLYPSVAPYILIEHAWIKHPQIDLMLDKYRVRIRDASTYYGLSKNFSRIAVKTRSKNKVLTWALRQIAVESGIIVY</sequence>
<dbReference type="Gene3D" id="3.90.1150.10">
    <property type="entry name" value="Aspartate Aminotransferase, domain 1"/>
    <property type="match status" value="1"/>
</dbReference>
<gene>
    <name evidence="4" type="ORF">ENO04_02750</name>
</gene>
<dbReference type="CDD" id="cd00609">
    <property type="entry name" value="AAT_like"/>
    <property type="match status" value="1"/>
</dbReference>
<reference evidence="4" key="1">
    <citation type="journal article" date="2020" name="mSystems">
        <title>Genome- and Community-Level Interaction Insights into Carbon Utilization and Element Cycling Functions of Hydrothermarchaeota in Hydrothermal Sediment.</title>
        <authorList>
            <person name="Zhou Z."/>
            <person name="Liu Y."/>
            <person name="Xu W."/>
            <person name="Pan J."/>
            <person name="Luo Z.H."/>
            <person name="Li M."/>
        </authorList>
    </citation>
    <scope>NUCLEOTIDE SEQUENCE [LARGE SCALE GENOMIC DNA]</scope>
    <source>
        <strain evidence="4">SpSt-123</strain>
    </source>
</reference>
<dbReference type="PANTHER" id="PTHR42885:SF1">
    <property type="entry name" value="THREONINE-PHOSPHATE DECARBOXYLASE"/>
    <property type="match status" value="1"/>
</dbReference>
<dbReference type="InterPro" id="IPR015424">
    <property type="entry name" value="PyrdxlP-dep_Trfase"/>
</dbReference>
<dbReference type="SUPFAM" id="SSF53383">
    <property type="entry name" value="PLP-dependent transferases"/>
    <property type="match status" value="1"/>
</dbReference>
<name>A0A7C1ID66_9CREN</name>
<protein>
    <submittedName>
        <fullName evidence="4">Histidinol-phosphate aminotransferase family protein</fullName>
    </submittedName>
</protein>
<evidence type="ECO:0000256" key="1">
    <source>
        <dbReference type="ARBA" id="ARBA00001933"/>
    </source>
</evidence>